<reference evidence="11" key="2">
    <citation type="submission" date="2025-08" db="UniProtKB">
        <authorList>
            <consortium name="Ensembl"/>
        </authorList>
    </citation>
    <scope>IDENTIFICATION</scope>
</reference>
<evidence type="ECO:0000313" key="11">
    <source>
        <dbReference type="Ensembl" id="ENSTRUP00000076937.1"/>
    </source>
</evidence>
<evidence type="ECO:0000256" key="8">
    <source>
        <dbReference type="ARBA" id="ARBA00044824"/>
    </source>
</evidence>
<feature type="coiled-coil region" evidence="9">
    <location>
        <begin position="670"/>
        <end position="711"/>
    </location>
</feature>
<sequence length="813" mass="92349">MANVTDLQTKYSKLAQEYSKLRAQNQVLKKAVVDEQANCVSLKDQLKQRDQSLRKQEQEMDSLSFRNQQLAKRVELLQEELAVCEAKGKKGKGDSPSQHALETKNVFDEDLQKKIEENERLHIQFYEADELHKRQEAQLRARLQELEREAEQHQDAVNGLNTKYTDTIERLHSDKARLELKTQTMEREAQECRMRAEDCQQQLRRCQTELSRQVKQSSSVIQEKVPFNDTSEYLSPRLPSYRGPGLKARDVVGQALSFIQDLVAALLNFHSYTEQRVHIYPRDSSIEPISALNQKFSQYLHENAAYVRPLEESFLQLHQSITEDTVTVLETVVKLKSFADHFSSYVQFLKKILPYQLKSLEEECEAPLCTAALTAKNQELHGDMKRVTSMFEKLQNYINVLALPSKLASTSAVFTQLAGCLHSLHDAIKEMSKHYNQKAGLEQELPTVTQKLLTTSECLLGSLGSLTSSTGKIATFFSNNLDFFTSPAYSPKGSTVALSPLQAETMLANKKKASAYISAIKKPRPQSVPYSEALSNRRILTSSTESREGLTQQVQQSLEKIARLEQEKEHWLLEAQLGKVRLEKENQRIADLEAQLASFVSVRCSVISVNLLKNVTHHSTSLFLLSPGGHVGDEESREQLIKTHYMARVGELTTQLQISDSKAVHFHSECRALAKRLAIAEKSRESLSEDVKRANQNITRLQDELTTTKRSYEDQLSMMSDHLCSMNETLSKQREEIDTLKLGSKVGKSFRFRSLSMVRSLSVNISRGINVKGSVKDRRDIESPPDTRWHRAPLPFPRRLMGKAPAGAVWKSR</sequence>
<evidence type="ECO:0000256" key="7">
    <source>
        <dbReference type="ARBA" id="ARBA00031617"/>
    </source>
</evidence>
<name>A0A674NTI9_TAKRU</name>
<organism evidence="11 12">
    <name type="scientific">Takifugu rubripes</name>
    <name type="common">Japanese pufferfish</name>
    <name type="synonym">Fugu rubripes</name>
    <dbReference type="NCBI Taxonomy" id="31033"/>
    <lineage>
        <taxon>Eukaryota</taxon>
        <taxon>Metazoa</taxon>
        <taxon>Chordata</taxon>
        <taxon>Craniata</taxon>
        <taxon>Vertebrata</taxon>
        <taxon>Euteleostomi</taxon>
        <taxon>Actinopterygii</taxon>
        <taxon>Neopterygii</taxon>
        <taxon>Teleostei</taxon>
        <taxon>Neoteleostei</taxon>
        <taxon>Acanthomorphata</taxon>
        <taxon>Eupercaria</taxon>
        <taxon>Tetraodontiformes</taxon>
        <taxon>Tetradontoidea</taxon>
        <taxon>Tetraodontidae</taxon>
        <taxon>Takifugu</taxon>
    </lineage>
</organism>
<evidence type="ECO:0000256" key="6">
    <source>
        <dbReference type="ARBA" id="ARBA00031361"/>
    </source>
</evidence>
<dbReference type="SMART" id="SM01254">
    <property type="entry name" value="KLRAQ"/>
    <property type="match status" value="1"/>
</dbReference>
<reference evidence="11" key="3">
    <citation type="submission" date="2025-09" db="UniProtKB">
        <authorList>
            <consortium name="Ensembl"/>
        </authorList>
    </citation>
    <scope>IDENTIFICATION</scope>
</reference>
<dbReference type="FunCoup" id="A0A674NTI9">
    <property type="interactions" value="715"/>
</dbReference>
<evidence type="ECO:0000259" key="10">
    <source>
        <dbReference type="SMART" id="SM01254"/>
    </source>
</evidence>
<dbReference type="GO" id="GO:0016020">
    <property type="term" value="C:membrane"/>
    <property type="evidence" value="ECO:0007669"/>
    <property type="project" value="TreeGrafter"/>
</dbReference>
<evidence type="ECO:0000256" key="2">
    <source>
        <dbReference type="ARBA" id="ARBA00020102"/>
    </source>
</evidence>
<keyword evidence="3" id="KW-0967">Endosome</keyword>
<keyword evidence="5 9" id="KW-0175">Coiled coil</keyword>
<dbReference type="Proteomes" id="UP000005226">
    <property type="component" value="Chromosome 4"/>
</dbReference>
<feature type="coiled-coil region" evidence="9">
    <location>
        <begin position="547"/>
        <end position="602"/>
    </location>
</feature>
<dbReference type="Pfam" id="PF21636">
    <property type="entry name" value="PPP1R21_C"/>
    <property type="match status" value="1"/>
</dbReference>
<dbReference type="GO" id="GO:0005769">
    <property type="term" value="C:early endosome"/>
    <property type="evidence" value="ECO:0007669"/>
    <property type="project" value="UniProtKB-SubCell"/>
</dbReference>
<dbReference type="PANTHER" id="PTHR21448">
    <property type="entry name" value="SMOOTH MUSCLE MYOSIN HEAVY CHAIN-RELATED"/>
    <property type="match status" value="1"/>
</dbReference>
<evidence type="ECO:0000256" key="4">
    <source>
        <dbReference type="ARBA" id="ARBA00022884"/>
    </source>
</evidence>
<evidence type="ECO:0000256" key="9">
    <source>
        <dbReference type="SAM" id="Coils"/>
    </source>
</evidence>
<evidence type="ECO:0000313" key="12">
    <source>
        <dbReference type="Proteomes" id="UP000005226"/>
    </source>
</evidence>
<gene>
    <name evidence="11" type="primary">ppp1r21</name>
</gene>
<proteinExistence type="predicted"/>
<dbReference type="InterPro" id="IPR049372">
    <property type="entry name" value="PPP1R21_C"/>
</dbReference>
<evidence type="ECO:0000256" key="1">
    <source>
        <dbReference type="ARBA" id="ARBA00004412"/>
    </source>
</evidence>
<dbReference type="AlphaFoldDB" id="A0A674NTI9"/>
<dbReference type="InterPro" id="IPR019343">
    <property type="entry name" value="PPP1R21_N"/>
</dbReference>
<evidence type="ECO:0000256" key="3">
    <source>
        <dbReference type="ARBA" id="ARBA00022753"/>
    </source>
</evidence>
<dbReference type="InParanoid" id="A0A674NTI9"/>
<dbReference type="GeneTree" id="ENSGT00390000006820"/>
<dbReference type="Ensembl" id="ENSTRUT00000073493.1">
    <property type="protein sequence ID" value="ENSTRUP00000076937.1"/>
    <property type="gene ID" value="ENSTRUG00000013766.3"/>
</dbReference>
<dbReference type="InterPro" id="IPR040024">
    <property type="entry name" value="PPP1R21"/>
</dbReference>
<feature type="domain" description="Protein phosphatase 1 regulatory subunit 21 N-terminal" evidence="10">
    <location>
        <begin position="12"/>
        <end position="111"/>
    </location>
</feature>
<dbReference type="PANTHER" id="PTHR21448:SF0">
    <property type="entry name" value="PROTEIN PHOSPHATASE 1 REGULATORY SUBUNIT 21"/>
    <property type="match status" value="1"/>
</dbReference>
<feature type="coiled-coil region" evidence="9">
    <location>
        <begin position="4"/>
        <end position="87"/>
    </location>
</feature>
<keyword evidence="4" id="KW-0694">RNA-binding</keyword>
<dbReference type="GO" id="GO:0003723">
    <property type="term" value="F:RNA binding"/>
    <property type="evidence" value="ECO:0007669"/>
    <property type="project" value="UniProtKB-KW"/>
</dbReference>
<protein>
    <recommendedName>
        <fullName evidence="2">Protein phosphatase 1 regulatory subunit 21</fullName>
    </recommendedName>
    <alternativeName>
        <fullName evidence="7">Coiled-coil domain-containing protein 128</fullName>
    </alternativeName>
    <alternativeName>
        <fullName evidence="8">Ferry endosomal RAB5 effector complex subunit 2</fullName>
    </alternativeName>
    <alternativeName>
        <fullName evidence="6">KLRAQ motif-containing protein 1</fullName>
    </alternativeName>
</protein>
<feature type="coiled-coil region" evidence="9">
    <location>
        <begin position="129"/>
        <end position="216"/>
    </location>
</feature>
<dbReference type="Pfam" id="PF10205">
    <property type="entry name" value="KLRAQ"/>
    <property type="match status" value="1"/>
</dbReference>
<dbReference type="InterPro" id="IPR019348">
    <property type="entry name" value="PPP1R21_six_helix"/>
</dbReference>
<keyword evidence="12" id="KW-1185">Reference proteome</keyword>
<reference evidence="11 12" key="1">
    <citation type="journal article" date="2011" name="Genome Biol. Evol.">
        <title>Integration of the genetic map and genome assembly of fugu facilitates insights into distinct features of genome evolution in teleosts and mammals.</title>
        <authorList>
            <person name="Kai W."/>
            <person name="Kikuchi K."/>
            <person name="Tohari S."/>
            <person name="Chew A.K."/>
            <person name="Tay A."/>
            <person name="Fujiwara A."/>
            <person name="Hosoya S."/>
            <person name="Suetake H."/>
            <person name="Naruse K."/>
            <person name="Brenner S."/>
            <person name="Suzuki Y."/>
            <person name="Venkatesh B."/>
        </authorList>
    </citation>
    <scope>NUCLEOTIDE SEQUENCE [LARGE SCALE GENOMIC DNA]</scope>
</reference>
<comment type="subcellular location">
    <subcellularLocation>
        <location evidence="1">Early endosome</location>
    </subcellularLocation>
</comment>
<accession>A0A674NTI9</accession>
<dbReference type="Pfam" id="PF10212">
    <property type="entry name" value="PPP1R21_helical"/>
    <property type="match status" value="1"/>
</dbReference>
<evidence type="ECO:0000256" key="5">
    <source>
        <dbReference type="ARBA" id="ARBA00023054"/>
    </source>
</evidence>